<dbReference type="InterPro" id="IPR050194">
    <property type="entry name" value="Glycosyltransferase_grp1"/>
</dbReference>
<gene>
    <name evidence="2" type="ORF">EI167_18360</name>
</gene>
<accession>A0ABR9FRA2</accession>
<feature type="domain" description="Glycosyl transferase family 1" evidence="1">
    <location>
        <begin position="218"/>
        <end position="331"/>
    </location>
</feature>
<evidence type="ECO:0000313" key="2">
    <source>
        <dbReference type="EMBL" id="MBE0459365.1"/>
    </source>
</evidence>
<dbReference type="CDD" id="cd03801">
    <property type="entry name" value="GT4_PimA-like"/>
    <property type="match status" value="1"/>
</dbReference>
<dbReference type="Proteomes" id="UP000707245">
    <property type="component" value="Unassembled WGS sequence"/>
</dbReference>
<dbReference type="Gene3D" id="3.40.50.2000">
    <property type="entry name" value="Glycogen Phosphorylase B"/>
    <property type="match status" value="2"/>
</dbReference>
<dbReference type="Pfam" id="PF00534">
    <property type="entry name" value="Glycos_transf_1"/>
    <property type="match status" value="1"/>
</dbReference>
<evidence type="ECO:0000313" key="3">
    <source>
        <dbReference type="Proteomes" id="UP000707245"/>
    </source>
</evidence>
<dbReference type="PANTHER" id="PTHR45947">
    <property type="entry name" value="SULFOQUINOVOSYL TRANSFERASE SQD2"/>
    <property type="match status" value="1"/>
</dbReference>
<name>A0ABR9FRA2_9GAMM</name>
<sequence length="392" mass="44034">MKKNILLLSNAYYPSIGGIENSLRHLAEEAKNNNDNVKIIVSDLSVPVGYPKKAIDEVEGVIVQRYQIAPLKNVFGKFLNLILSNYTLFKLLKSEFEKNSDTVVIARFHFAALLATKVGFNNVRYVVPSIVRNQLKAESKNTMVSKLVLKAKVFLHNIVQRKALRVCKNFVFSQSMLSQCKALANNTDSDYQITKPGVDERRFSPLCIADKQSQIDLLDLDSSKPIILFIGRFVKAKGADLLIQALAKVPDCQLVMVGEGEEKQKYLELVTNLGLGDRVKIFPPTKEVEKYYKIADIFAMTSNYEPLGQTILEALSSGLPLIAFKKSSEVDTATQELDIDEFVSYAENYTVTDLVIAMETAVNKLQTINPQIIHQVANEKFSWARLYKELVN</sequence>
<evidence type="ECO:0000259" key="1">
    <source>
        <dbReference type="Pfam" id="PF00534"/>
    </source>
</evidence>
<dbReference type="EMBL" id="RRZA01000075">
    <property type="protein sequence ID" value="MBE0459365.1"/>
    <property type="molecule type" value="Genomic_DNA"/>
</dbReference>
<keyword evidence="3" id="KW-1185">Reference proteome</keyword>
<organism evidence="2 3">
    <name type="scientific">Pseudoalteromonas prydzensis</name>
    <dbReference type="NCBI Taxonomy" id="182141"/>
    <lineage>
        <taxon>Bacteria</taxon>
        <taxon>Pseudomonadati</taxon>
        <taxon>Pseudomonadota</taxon>
        <taxon>Gammaproteobacteria</taxon>
        <taxon>Alteromonadales</taxon>
        <taxon>Pseudoalteromonadaceae</taxon>
        <taxon>Pseudoalteromonas</taxon>
    </lineage>
</organism>
<comment type="caution">
    <text evidence="2">The sequence shown here is derived from an EMBL/GenBank/DDBJ whole genome shotgun (WGS) entry which is preliminary data.</text>
</comment>
<dbReference type="SUPFAM" id="SSF53756">
    <property type="entry name" value="UDP-Glycosyltransferase/glycogen phosphorylase"/>
    <property type="match status" value="1"/>
</dbReference>
<proteinExistence type="predicted"/>
<dbReference type="RefSeq" id="WP_192542790.1">
    <property type="nucleotide sequence ID" value="NZ_JBQDLW010000087.1"/>
</dbReference>
<reference evidence="2 3" key="1">
    <citation type="submission" date="2020-07" db="EMBL/GenBank/DDBJ databases">
        <title>Halophilic bacteria isolated from french cheeses.</title>
        <authorList>
            <person name="Kothe C.I."/>
            <person name="Farah-Kraiem B."/>
            <person name="Renault P."/>
            <person name="Dridi B."/>
        </authorList>
    </citation>
    <scope>NUCLEOTIDE SEQUENCE [LARGE SCALE GENOMIC DNA]</scope>
    <source>
        <strain evidence="2 3">FME14</strain>
    </source>
</reference>
<dbReference type="PANTHER" id="PTHR45947:SF3">
    <property type="entry name" value="SULFOQUINOVOSYL TRANSFERASE SQD2"/>
    <property type="match status" value="1"/>
</dbReference>
<dbReference type="InterPro" id="IPR001296">
    <property type="entry name" value="Glyco_trans_1"/>
</dbReference>
<protein>
    <submittedName>
        <fullName evidence="2">Glycosyltransferase family 4 protein</fullName>
    </submittedName>
</protein>